<evidence type="ECO:0000256" key="3">
    <source>
        <dbReference type="SAM" id="MobiDB-lite"/>
    </source>
</evidence>
<dbReference type="InterPro" id="IPR029063">
    <property type="entry name" value="SAM-dependent_MTases_sf"/>
</dbReference>
<feature type="non-terminal residue" evidence="4">
    <location>
        <position position="122"/>
    </location>
</feature>
<accession>A0A7J6R953</accession>
<feature type="non-terminal residue" evidence="4">
    <location>
        <position position="1"/>
    </location>
</feature>
<dbReference type="PANTHER" id="PTHR13393:SF0">
    <property type="entry name" value="RNA N6-ADENOSINE-METHYLTRANSFERASE METTL16"/>
    <property type="match status" value="1"/>
</dbReference>
<dbReference type="AlphaFoldDB" id="A0A7J6R953"/>
<feature type="region of interest" description="Disordered" evidence="3">
    <location>
        <begin position="102"/>
        <end position="122"/>
    </location>
</feature>
<comment type="caution">
    <text evidence="4">The sequence shown here is derived from an EMBL/GenBank/DDBJ whole genome shotgun (WGS) entry which is preliminary data.</text>
</comment>
<evidence type="ECO:0000256" key="1">
    <source>
        <dbReference type="ARBA" id="ARBA00022603"/>
    </source>
</evidence>
<dbReference type="PANTHER" id="PTHR13393">
    <property type="entry name" value="SAM-DEPENDENT METHYLTRANSFERASE"/>
    <property type="match status" value="1"/>
</dbReference>
<organism evidence="4 5">
    <name type="scientific">Perkinsus olseni</name>
    <name type="common">Perkinsus atlanticus</name>
    <dbReference type="NCBI Taxonomy" id="32597"/>
    <lineage>
        <taxon>Eukaryota</taxon>
        <taxon>Sar</taxon>
        <taxon>Alveolata</taxon>
        <taxon>Perkinsozoa</taxon>
        <taxon>Perkinsea</taxon>
        <taxon>Perkinsida</taxon>
        <taxon>Perkinsidae</taxon>
        <taxon>Perkinsus</taxon>
    </lineage>
</organism>
<evidence type="ECO:0000256" key="2">
    <source>
        <dbReference type="ARBA" id="ARBA00022679"/>
    </source>
</evidence>
<sequence>QQQQQQSSKCYRDTSVKGIDVGIGGNGIYSLLGSALYGWQMIGTEVSQESIDNVQSIIDNNKDIVNITIKKQEDKMKIFEGCIDLEDTYTFSMCNPPFYENDDNNKDAMMNRNPYKDYGGST</sequence>
<dbReference type="Pfam" id="PF05971">
    <property type="entry name" value="Methyltransf_10"/>
    <property type="match status" value="1"/>
</dbReference>
<name>A0A7J6R953_PEROL</name>
<dbReference type="GO" id="GO:0008168">
    <property type="term" value="F:methyltransferase activity"/>
    <property type="evidence" value="ECO:0007669"/>
    <property type="project" value="UniProtKB-KW"/>
</dbReference>
<dbReference type="SUPFAM" id="SSF53335">
    <property type="entry name" value="S-adenosyl-L-methionine-dependent methyltransferases"/>
    <property type="match status" value="1"/>
</dbReference>
<evidence type="ECO:0000313" key="4">
    <source>
        <dbReference type="EMBL" id="KAF4716841.1"/>
    </source>
</evidence>
<proteinExistence type="predicted"/>
<dbReference type="InterPro" id="IPR010286">
    <property type="entry name" value="METTL16/RlmF"/>
</dbReference>
<evidence type="ECO:0000313" key="5">
    <source>
        <dbReference type="Proteomes" id="UP000574390"/>
    </source>
</evidence>
<keyword evidence="2" id="KW-0808">Transferase</keyword>
<gene>
    <name evidence="4" type="ORF">FOZ62_021964</name>
</gene>
<dbReference type="Gene3D" id="3.40.50.150">
    <property type="entry name" value="Vaccinia Virus protein VP39"/>
    <property type="match status" value="1"/>
</dbReference>
<reference evidence="4 5" key="1">
    <citation type="submission" date="2020-04" db="EMBL/GenBank/DDBJ databases">
        <title>Perkinsus olseni comparative genomics.</title>
        <authorList>
            <person name="Bogema D.R."/>
        </authorList>
    </citation>
    <scope>NUCLEOTIDE SEQUENCE [LARGE SCALE GENOMIC DNA]</scope>
    <source>
        <strain evidence="4">ATCC PRA-205</strain>
    </source>
</reference>
<dbReference type="GO" id="GO:0070475">
    <property type="term" value="P:rRNA base methylation"/>
    <property type="evidence" value="ECO:0007669"/>
    <property type="project" value="TreeGrafter"/>
</dbReference>
<keyword evidence="1" id="KW-0489">Methyltransferase</keyword>
<dbReference type="EMBL" id="JABANM010024065">
    <property type="protein sequence ID" value="KAF4716841.1"/>
    <property type="molecule type" value="Genomic_DNA"/>
</dbReference>
<protein>
    <submittedName>
        <fullName evidence="4">Uncharacterized protein</fullName>
    </submittedName>
</protein>
<dbReference type="Proteomes" id="UP000574390">
    <property type="component" value="Unassembled WGS sequence"/>
</dbReference>